<sequence>MPPKAVKRKKEVDLHDEGSRASSDDRPRKKTRTTTTRTHGRAEGHSSRTNNWVAWQNKFNEKEKTEKRQFADDFKQKLESKQAEIQNLIHASNRELNAARDRYSKLVREAHQDNDASSKGTRKAQTRSSREESPLFRAGRHIFQNCRELIAAHDRANSYAPKNDTRLSLPREQWEKDITSVQELLLYGRQHGENLVDCLIIPSSANEEKSRLLTPDTKGLSETGNMAVSMFRKSTGTITGNGTTWGELAKSQVGAFGKVLDVLADA</sequence>
<proteinExistence type="predicted"/>
<reference evidence="3" key="1">
    <citation type="submission" date="2017-09" db="EMBL/GenBank/DDBJ databases">
        <title>Polyketide synthases of a Diaporthe helianthi virulent isolate.</title>
        <authorList>
            <person name="Baroncelli R."/>
        </authorList>
    </citation>
    <scope>NUCLEOTIDE SEQUENCE [LARGE SCALE GENOMIC DNA]</scope>
    <source>
        <strain evidence="3">7/96</strain>
    </source>
</reference>
<keyword evidence="4" id="KW-1185">Reference proteome</keyword>
<dbReference type="EMBL" id="MAVT02000185">
    <property type="protein sequence ID" value="POS78457.1"/>
    <property type="molecule type" value="Genomic_DNA"/>
</dbReference>
<dbReference type="AlphaFoldDB" id="A0A2P5I7K7"/>
<dbReference type="InParanoid" id="A0A2P5I7K7"/>
<protein>
    <submittedName>
        <fullName evidence="3">Uncharacterized protein</fullName>
    </submittedName>
</protein>
<name>A0A2P5I7K7_DIAHE</name>
<keyword evidence="1" id="KW-0175">Coiled coil</keyword>
<feature type="coiled-coil region" evidence="1">
    <location>
        <begin position="71"/>
        <end position="109"/>
    </location>
</feature>
<gene>
    <name evidence="3" type="ORF">DHEL01_v203159</name>
</gene>
<dbReference type="OrthoDB" id="3598799at2759"/>
<feature type="compositionally biased region" description="Basic and acidic residues" evidence="2">
    <location>
        <begin position="10"/>
        <end position="27"/>
    </location>
</feature>
<evidence type="ECO:0000313" key="3">
    <source>
        <dbReference type="EMBL" id="POS78457.1"/>
    </source>
</evidence>
<evidence type="ECO:0000256" key="2">
    <source>
        <dbReference type="SAM" id="MobiDB-lite"/>
    </source>
</evidence>
<dbReference type="Proteomes" id="UP000094444">
    <property type="component" value="Unassembled WGS sequence"/>
</dbReference>
<comment type="caution">
    <text evidence="3">The sequence shown here is derived from an EMBL/GenBank/DDBJ whole genome shotgun (WGS) entry which is preliminary data.</text>
</comment>
<dbReference type="STRING" id="158607.A0A2P5I7K7"/>
<feature type="region of interest" description="Disordered" evidence="2">
    <location>
        <begin position="1"/>
        <end position="52"/>
    </location>
</feature>
<organism evidence="3 4">
    <name type="scientific">Diaporthe helianthi</name>
    <dbReference type="NCBI Taxonomy" id="158607"/>
    <lineage>
        <taxon>Eukaryota</taxon>
        <taxon>Fungi</taxon>
        <taxon>Dikarya</taxon>
        <taxon>Ascomycota</taxon>
        <taxon>Pezizomycotina</taxon>
        <taxon>Sordariomycetes</taxon>
        <taxon>Sordariomycetidae</taxon>
        <taxon>Diaporthales</taxon>
        <taxon>Diaporthaceae</taxon>
        <taxon>Diaporthe</taxon>
    </lineage>
</organism>
<feature type="region of interest" description="Disordered" evidence="2">
    <location>
        <begin position="109"/>
        <end position="133"/>
    </location>
</feature>
<evidence type="ECO:0000256" key="1">
    <source>
        <dbReference type="SAM" id="Coils"/>
    </source>
</evidence>
<evidence type="ECO:0000313" key="4">
    <source>
        <dbReference type="Proteomes" id="UP000094444"/>
    </source>
</evidence>
<accession>A0A2P5I7K7</accession>